<evidence type="ECO:0000313" key="1">
    <source>
        <dbReference type="EMBL" id="KIG14660.1"/>
    </source>
</evidence>
<reference evidence="2 4" key="2">
    <citation type="submission" date="2018-03" db="EMBL/GenBank/DDBJ databases">
        <title>Draft Genome Sequences of the Obligatory Marine Myxobacteria Enhygromyxa salina SWB007.</title>
        <authorList>
            <person name="Poehlein A."/>
            <person name="Moghaddam J.A."/>
            <person name="Harms H."/>
            <person name="Alanjari M."/>
            <person name="Koenig G.M."/>
            <person name="Daniel R."/>
            <person name="Schaeberle T.F."/>
        </authorList>
    </citation>
    <scope>NUCLEOTIDE SEQUENCE [LARGE SCALE GENOMIC DNA]</scope>
    <source>
        <strain evidence="2 4">SWB007</strain>
    </source>
</reference>
<accession>A0A0C2CYE7</accession>
<name>A0A0C2CYE7_9BACT</name>
<protein>
    <submittedName>
        <fullName evidence="1">Uncharacterized protein</fullName>
    </submittedName>
</protein>
<dbReference type="EMBL" id="PVNL01000050">
    <property type="protein sequence ID" value="PRQ07758.1"/>
    <property type="molecule type" value="Genomic_DNA"/>
</dbReference>
<dbReference type="AlphaFoldDB" id="A0A0C2CYE7"/>
<gene>
    <name evidence="1" type="ORF">DB30_06471</name>
    <name evidence="2" type="ORF">ENSA7_25260</name>
</gene>
<evidence type="ECO:0000313" key="4">
    <source>
        <dbReference type="Proteomes" id="UP000238823"/>
    </source>
</evidence>
<organism evidence="1 3">
    <name type="scientific">Enhygromyxa salina</name>
    <dbReference type="NCBI Taxonomy" id="215803"/>
    <lineage>
        <taxon>Bacteria</taxon>
        <taxon>Pseudomonadati</taxon>
        <taxon>Myxococcota</taxon>
        <taxon>Polyangia</taxon>
        <taxon>Nannocystales</taxon>
        <taxon>Nannocystaceae</taxon>
        <taxon>Enhygromyxa</taxon>
    </lineage>
</organism>
<reference evidence="1 3" key="1">
    <citation type="submission" date="2014-12" db="EMBL/GenBank/DDBJ databases">
        <title>Genome assembly of Enhygromyxa salina DSM 15201.</title>
        <authorList>
            <person name="Sharma G."/>
            <person name="Subramanian S."/>
        </authorList>
    </citation>
    <scope>NUCLEOTIDE SEQUENCE [LARGE SCALE GENOMIC DNA]</scope>
    <source>
        <strain evidence="1 3">DSM 15201</strain>
    </source>
</reference>
<dbReference type="Proteomes" id="UP000031599">
    <property type="component" value="Unassembled WGS sequence"/>
</dbReference>
<dbReference type="EMBL" id="JMCC02000068">
    <property type="protein sequence ID" value="KIG14660.1"/>
    <property type="molecule type" value="Genomic_DNA"/>
</dbReference>
<dbReference type="RefSeq" id="WP_153258398.1">
    <property type="nucleotide sequence ID" value="NZ_JMCC02000068.1"/>
</dbReference>
<evidence type="ECO:0000313" key="3">
    <source>
        <dbReference type="Proteomes" id="UP000031599"/>
    </source>
</evidence>
<evidence type="ECO:0000313" key="2">
    <source>
        <dbReference type="EMBL" id="PRQ07758.1"/>
    </source>
</evidence>
<dbReference type="Proteomes" id="UP000238823">
    <property type="component" value="Unassembled WGS sequence"/>
</dbReference>
<proteinExistence type="predicted"/>
<comment type="caution">
    <text evidence="1">The sequence shown here is derived from an EMBL/GenBank/DDBJ whole genome shotgun (WGS) entry which is preliminary data.</text>
</comment>
<sequence length="52" mass="6604">MYFRRRFSSFEEFQRESFDYGDREFGKDELELIKELEAADEIYSRPQRDRWE</sequence>